<dbReference type="Proteomes" id="UP000289708">
    <property type="component" value="Unassembled WGS sequence"/>
</dbReference>
<evidence type="ECO:0000313" key="1">
    <source>
        <dbReference type="EMBL" id="RXF69904.1"/>
    </source>
</evidence>
<comment type="caution">
    <text evidence="1">The sequence shown here is derived from an EMBL/GenBank/DDBJ whole genome shotgun (WGS) entry which is preliminary data.</text>
</comment>
<dbReference type="EMBL" id="RYFI01000020">
    <property type="protein sequence ID" value="RXF69904.1"/>
    <property type="molecule type" value="Genomic_DNA"/>
</dbReference>
<evidence type="ECO:0000313" key="2">
    <source>
        <dbReference type="Proteomes" id="UP000289708"/>
    </source>
</evidence>
<reference evidence="1 2" key="1">
    <citation type="submission" date="2018-12" db="EMBL/GenBank/DDBJ databases">
        <title>bacterium Hansschlegelia zhihuaiae S113.</title>
        <authorList>
            <person name="He J."/>
        </authorList>
    </citation>
    <scope>NUCLEOTIDE SEQUENCE [LARGE SCALE GENOMIC DNA]</scope>
    <source>
        <strain evidence="1 2">S 113</strain>
    </source>
</reference>
<proteinExistence type="predicted"/>
<organism evidence="1 2">
    <name type="scientific">Hansschlegelia zhihuaiae</name>
    <dbReference type="NCBI Taxonomy" id="405005"/>
    <lineage>
        <taxon>Bacteria</taxon>
        <taxon>Pseudomonadati</taxon>
        <taxon>Pseudomonadota</taxon>
        <taxon>Alphaproteobacteria</taxon>
        <taxon>Hyphomicrobiales</taxon>
        <taxon>Methylopilaceae</taxon>
        <taxon>Hansschlegelia</taxon>
    </lineage>
</organism>
<protein>
    <recommendedName>
        <fullName evidence="3">Guanylate cyclase domain-containing protein</fullName>
    </recommendedName>
</protein>
<keyword evidence="2" id="KW-1185">Reference proteome</keyword>
<dbReference type="RefSeq" id="WP_128778879.1">
    <property type="nucleotide sequence ID" value="NZ_RYFI01000020.1"/>
</dbReference>
<dbReference type="OrthoDB" id="8235971at2"/>
<gene>
    <name evidence="1" type="ORF">EK403_18185</name>
</gene>
<sequence length="260" mass="30395">MSDRVFLYIDILGFKDMVVSGKDIKGLYKNIDELNVHTDRDFRCIVFSDTIIVYGSEFWLDNINSAVMWLAEFAQDLFYRIITSDIHFRAYITVGEFEHFEMKNLDAYYGEALIRCYEIEKTIKSTGVFLDAALSEHSDVFNLTKFDDNSYYMHIMQTLNSISFNYEDYPIHAEHVTGPGIEGWLVYELTYLSRVFRYSNDQSLQEQVRVKHANAWKMISYRHPGLTKKLIETDFDFSHIVPIDWTELIANMGTPEGAWG</sequence>
<evidence type="ECO:0008006" key="3">
    <source>
        <dbReference type="Google" id="ProtNLM"/>
    </source>
</evidence>
<accession>A0A4Q0M9S7</accession>
<name>A0A4Q0M9S7_9HYPH</name>
<dbReference type="AlphaFoldDB" id="A0A4Q0M9S7"/>